<keyword evidence="3" id="KW-0539">Nucleus</keyword>
<dbReference type="InterPro" id="IPR035979">
    <property type="entry name" value="RBD_domain_sf"/>
</dbReference>
<feature type="region of interest" description="Disordered" evidence="5">
    <location>
        <begin position="1"/>
        <end position="86"/>
    </location>
</feature>
<dbReference type="PANTHER" id="PTHR46754">
    <property type="entry name" value="MKI67 FHA DOMAIN-INTERACTING NUCLEOLAR PHOSPHOPROTEIN"/>
    <property type="match status" value="1"/>
</dbReference>
<dbReference type="SMART" id="SM00360">
    <property type="entry name" value="RRM"/>
    <property type="match status" value="1"/>
</dbReference>
<dbReference type="Proteomes" id="UP000319731">
    <property type="component" value="Unassembled WGS sequence"/>
</dbReference>
<proteinExistence type="predicted"/>
<dbReference type="STRING" id="1806994.A0A507BWW5"/>
<feature type="domain" description="RRM" evidence="6">
    <location>
        <begin position="264"/>
        <end position="342"/>
    </location>
</feature>
<feature type="compositionally biased region" description="Low complexity" evidence="5">
    <location>
        <begin position="197"/>
        <end position="208"/>
    </location>
</feature>
<organism evidence="7 8">
    <name type="scientific">Synchytrium microbalum</name>
    <dbReference type="NCBI Taxonomy" id="1806994"/>
    <lineage>
        <taxon>Eukaryota</taxon>
        <taxon>Fungi</taxon>
        <taxon>Fungi incertae sedis</taxon>
        <taxon>Chytridiomycota</taxon>
        <taxon>Chytridiomycota incertae sedis</taxon>
        <taxon>Chytridiomycetes</taxon>
        <taxon>Synchytriales</taxon>
        <taxon>Synchytriaceae</taxon>
        <taxon>Synchytrium</taxon>
    </lineage>
</organism>
<evidence type="ECO:0000256" key="1">
    <source>
        <dbReference type="ARBA" id="ARBA00004604"/>
    </source>
</evidence>
<comment type="caution">
    <text evidence="7">The sequence shown here is derived from an EMBL/GenBank/DDBJ whole genome shotgun (WGS) entry which is preliminary data.</text>
</comment>
<dbReference type="GO" id="GO:0005730">
    <property type="term" value="C:nucleolus"/>
    <property type="evidence" value="ECO:0007669"/>
    <property type="project" value="UniProtKB-SubCell"/>
</dbReference>
<sequence length="417" mass="47101">MKETNKKSAVAKKDAPKVKASKVAKTQKHQKAPRVKKEAAKPRKDAPVTTPPSSSSKKAAPVPTPKPSKVIKKTKKDAAPSEKAIAKRAEKNASAFVAMFRGPIQTAMSEQMEREMFDDTDEEDDEDFEDGDDDEEEEGDDKQGKDDDDEDDDDVEVTFEGMDDNDEDEHQYSPRHDDEEDEEPAPKSSKSTKSKSKTAATTTDSTDTIIEPTIATEEADEFATNQSEILLDPSMNALADTINAKKRKRTAASIKNSNGKSTPGVIYLGRIPHGFYEREMKTYFTQFGKVSRLKLSRNKKTGHSKHYAFIEFEDAEVAKIVAETMHNYLMMNCLLQCKFMPEDEVHPDTFKNTEKPFRPIPFQRLHRQKHNRTKTPEQHAKQVKSLVEREQAKRQKLQEMGIDYDFSGYEALTATAK</sequence>
<dbReference type="OrthoDB" id="21467at2759"/>
<keyword evidence="2 4" id="KW-0694">RNA-binding</keyword>
<dbReference type="RefSeq" id="XP_031024319.1">
    <property type="nucleotide sequence ID" value="XM_031169647.1"/>
</dbReference>
<dbReference type="EMBL" id="QEAO01000021">
    <property type="protein sequence ID" value="TPX33307.1"/>
    <property type="molecule type" value="Genomic_DNA"/>
</dbReference>
<feature type="compositionally biased region" description="Basic and acidic residues" evidence="5">
    <location>
        <begin position="1"/>
        <end position="17"/>
    </location>
</feature>
<evidence type="ECO:0000256" key="5">
    <source>
        <dbReference type="SAM" id="MobiDB-lite"/>
    </source>
</evidence>
<feature type="compositionally biased region" description="Basic residues" evidence="5">
    <location>
        <begin position="19"/>
        <end position="34"/>
    </location>
</feature>
<protein>
    <recommendedName>
        <fullName evidence="6">RRM domain-containing protein</fullName>
    </recommendedName>
</protein>
<feature type="compositionally biased region" description="Basic and acidic residues" evidence="5">
    <location>
        <begin position="35"/>
        <end position="46"/>
    </location>
</feature>
<feature type="compositionally biased region" description="Basic and acidic residues" evidence="5">
    <location>
        <begin position="76"/>
        <end position="86"/>
    </location>
</feature>
<dbReference type="GeneID" id="42004944"/>
<dbReference type="Gene3D" id="3.30.70.330">
    <property type="match status" value="1"/>
</dbReference>
<dbReference type="Pfam" id="PF00076">
    <property type="entry name" value="RRM_1"/>
    <property type="match status" value="1"/>
</dbReference>
<reference evidence="7 8" key="1">
    <citation type="journal article" date="2019" name="Sci. Rep.">
        <title>Comparative genomics of chytrid fungi reveal insights into the obligate biotrophic and pathogenic lifestyle of Synchytrium endobioticum.</title>
        <authorList>
            <person name="van de Vossenberg B.T.L.H."/>
            <person name="Warris S."/>
            <person name="Nguyen H.D.T."/>
            <person name="van Gent-Pelzer M.P.E."/>
            <person name="Joly D.L."/>
            <person name="van de Geest H.C."/>
            <person name="Bonants P.J.M."/>
            <person name="Smith D.S."/>
            <person name="Levesque C.A."/>
            <person name="van der Lee T.A.J."/>
        </authorList>
    </citation>
    <scope>NUCLEOTIDE SEQUENCE [LARGE SCALE GENOMIC DNA]</scope>
    <source>
        <strain evidence="7 8">JEL517</strain>
    </source>
</reference>
<evidence type="ECO:0000256" key="4">
    <source>
        <dbReference type="PROSITE-ProRule" id="PRU00176"/>
    </source>
</evidence>
<keyword evidence="8" id="KW-1185">Reference proteome</keyword>
<dbReference type="InterPro" id="IPR012677">
    <property type="entry name" value="Nucleotide-bd_a/b_plait_sf"/>
</dbReference>
<gene>
    <name evidence="7" type="ORF">SmJEL517_g03719</name>
</gene>
<dbReference type="GO" id="GO:0003723">
    <property type="term" value="F:RNA binding"/>
    <property type="evidence" value="ECO:0007669"/>
    <property type="project" value="UniProtKB-UniRule"/>
</dbReference>
<evidence type="ECO:0000313" key="7">
    <source>
        <dbReference type="EMBL" id="TPX33307.1"/>
    </source>
</evidence>
<dbReference type="SUPFAM" id="SSF54928">
    <property type="entry name" value="RNA-binding domain, RBD"/>
    <property type="match status" value="1"/>
</dbReference>
<feature type="compositionally biased region" description="Low complexity" evidence="5">
    <location>
        <begin position="47"/>
        <end position="61"/>
    </location>
</feature>
<dbReference type="PROSITE" id="PS50102">
    <property type="entry name" value="RRM"/>
    <property type="match status" value="1"/>
</dbReference>
<feature type="region of interest" description="Disordered" evidence="5">
    <location>
        <begin position="104"/>
        <end position="212"/>
    </location>
</feature>
<feature type="compositionally biased region" description="Acidic residues" evidence="5">
    <location>
        <begin position="118"/>
        <end position="169"/>
    </location>
</feature>
<dbReference type="InterPro" id="IPR000504">
    <property type="entry name" value="RRM_dom"/>
</dbReference>
<name>A0A507BWW5_9FUNG</name>
<dbReference type="AlphaFoldDB" id="A0A507BWW5"/>
<dbReference type="CDD" id="cd12307">
    <property type="entry name" value="RRM_NIFK_like"/>
    <property type="match status" value="1"/>
</dbReference>
<evidence type="ECO:0000259" key="6">
    <source>
        <dbReference type="PROSITE" id="PS50102"/>
    </source>
</evidence>
<evidence type="ECO:0000313" key="8">
    <source>
        <dbReference type="Proteomes" id="UP000319731"/>
    </source>
</evidence>
<comment type="subcellular location">
    <subcellularLocation>
        <location evidence="1">Nucleus</location>
        <location evidence="1">Nucleolus</location>
    </subcellularLocation>
</comment>
<evidence type="ECO:0000256" key="2">
    <source>
        <dbReference type="ARBA" id="ARBA00022884"/>
    </source>
</evidence>
<accession>A0A507BWW5</accession>
<evidence type="ECO:0000256" key="3">
    <source>
        <dbReference type="ARBA" id="ARBA00023242"/>
    </source>
</evidence>